<dbReference type="EMBL" id="NNAY01003614">
    <property type="protein sequence ID" value="OXU19108.1"/>
    <property type="molecule type" value="Genomic_DNA"/>
</dbReference>
<gene>
    <name evidence="1" type="ORF">TSAR_005170</name>
</gene>
<sequence>MSLDNFFYTQAP</sequence>
<protein>
    <submittedName>
        <fullName evidence="1">Uncharacterized protein</fullName>
    </submittedName>
</protein>
<proteinExistence type="predicted"/>
<evidence type="ECO:0000313" key="2">
    <source>
        <dbReference type="Proteomes" id="UP000215335"/>
    </source>
</evidence>
<comment type="caution">
    <text evidence="1">The sequence shown here is derived from an EMBL/GenBank/DDBJ whole genome shotgun (WGS) entry which is preliminary data.</text>
</comment>
<organism evidence="1 2">
    <name type="scientific">Trichomalopsis sarcophagae</name>
    <dbReference type="NCBI Taxonomy" id="543379"/>
    <lineage>
        <taxon>Eukaryota</taxon>
        <taxon>Metazoa</taxon>
        <taxon>Ecdysozoa</taxon>
        <taxon>Arthropoda</taxon>
        <taxon>Hexapoda</taxon>
        <taxon>Insecta</taxon>
        <taxon>Pterygota</taxon>
        <taxon>Neoptera</taxon>
        <taxon>Endopterygota</taxon>
        <taxon>Hymenoptera</taxon>
        <taxon>Apocrita</taxon>
        <taxon>Proctotrupomorpha</taxon>
        <taxon>Chalcidoidea</taxon>
        <taxon>Pteromalidae</taxon>
        <taxon>Pteromalinae</taxon>
        <taxon>Trichomalopsis</taxon>
    </lineage>
</organism>
<keyword evidence="2" id="KW-1185">Reference proteome</keyword>
<dbReference type="Proteomes" id="UP000215335">
    <property type="component" value="Unassembled WGS sequence"/>
</dbReference>
<evidence type="ECO:0000313" key="1">
    <source>
        <dbReference type="EMBL" id="OXU19108.1"/>
    </source>
</evidence>
<accession>A0A232ELB3</accession>
<name>A0A232ELB3_9HYME</name>
<reference evidence="1 2" key="1">
    <citation type="journal article" date="2017" name="Curr. Biol.">
        <title>The Evolution of Venom by Co-option of Single-Copy Genes.</title>
        <authorList>
            <person name="Martinson E.O."/>
            <person name="Mrinalini"/>
            <person name="Kelkar Y.D."/>
            <person name="Chang C.H."/>
            <person name="Werren J.H."/>
        </authorList>
    </citation>
    <scope>NUCLEOTIDE SEQUENCE [LARGE SCALE GENOMIC DNA]</scope>
    <source>
        <strain evidence="1 2">Alberta</strain>
        <tissue evidence="1">Whole body</tissue>
    </source>
</reference>